<protein>
    <submittedName>
        <fullName evidence="1">Uncharacterized protein</fullName>
    </submittedName>
</protein>
<sequence length="121" mass="13841">MKFFVGLLRSLLTLRIKENFKNFKDDLLLFEDLVQPANPVHEIEAKSAQGMMDLFTDLRQEFATFRKDICDKDDTSKLICSKITSKSDNQKKSVSRLSPETTTNDLIEFFNPLNFGIASVS</sequence>
<organism evidence="1 2">
    <name type="scientific">Trichonephila inaurata madagascariensis</name>
    <dbReference type="NCBI Taxonomy" id="2747483"/>
    <lineage>
        <taxon>Eukaryota</taxon>
        <taxon>Metazoa</taxon>
        <taxon>Ecdysozoa</taxon>
        <taxon>Arthropoda</taxon>
        <taxon>Chelicerata</taxon>
        <taxon>Arachnida</taxon>
        <taxon>Araneae</taxon>
        <taxon>Araneomorphae</taxon>
        <taxon>Entelegynae</taxon>
        <taxon>Araneoidea</taxon>
        <taxon>Nephilidae</taxon>
        <taxon>Trichonephila</taxon>
        <taxon>Trichonephila inaurata</taxon>
    </lineage>
</organism>
<comment type="caution">
    <text evidence="1">The sequence shown here is derived from an EMBL/GenBank/DDBJ whole genome shotgun (WGS) entry which is preliminary data.</text>
</comment>
<gene>
    <name evidence="1" type="ORF">TNIN_136071</name>
</gene>
<dbReference type="OrthoDB" id="6469072at2759"/>
<dbReference type="EMBL" id="BMAV01007833">
    <property type="protein sequence ID" value="GFY50981.1"/>
    <property type="molecule type" value="Genomic_DNA"/>
</dbReference>
<evidence type="ECO:0000313" key="2">
    <source>
        <dbReference type="Proteomes" id="UP000886998"/>
    </source>
</evidence>
<name>A0A8X6XFT3_9ARAC</name>
<evidence type="ECO:0000313" key="1">
    <source>
        <dbReference type="EMBL" id="GFY50981.1"/>
    </source>
</evidence>
<dbReference type="Proteomes" id="UP000886998">
    <property type="component" value="Unassembled WGS sequence"/>
</dbReference>
<dbReference type="AlphaFoldDB" id="A0A8X6XFT3"/>
<reference evidence="1" key="1">
    <citation type="submission" date="2020-08" db="EMBL/GenBank/DDBJ databases">
        <title>Multicomponent nature underlies the extraordinary mechanical properties of spider dragline silk.</title>
        <authorList>
            <person name="Kono N."/>
            <person name="Nakamura H."/>
            <person name="Mori M."/>
            <person name="Yoshida Y."/>
            <person name="Ohtoshi R."/>
            <person name="Malay A.D."/>
            <person name="Moran D.A.P."/>
            <person name="Tomita M."/>
            <person name="Numata K."/>
            <person name="Arakawa K."/>
        </authorList>
    </citation>
    <scope>NUCLEOTIDE SEQUENCE</scope>
</reference>
<proteinExistence type="predicted"/>
<keyword evidence="2" id="KW-1185">Reference proteome</keyword>
<accession>A0A8X6XFT3</accession>